<accession>A0A7W5BUG0</accession>
<keyword evidence="2" id="KW-1185">Reference proteome</keyword>
<name>A0A7W5BUG0_9HYPH</name>
<evidence type="ECO:0000313" key="1">
    <source>
        <dbReference type="EMBL" id="MBB3139029.1"/>
    </source>
</evidence>
<dbReference type="RefSeq" id="WP_281040009.1">
    <property type="nucleotide sequence ID" value="NZ_JACHXH010000044.1"/>
</dbReference>
<gene>
    <name evidence="1" type="ORF">FHS26_006809</name>
</gene>
<organism evidence="1 2">
    <name type="scientific">Rhizobium pisi</name>
    <dbReference type="NCBI Taxonomy" id="574561"/>
    <lineage>
        <taxon>Bacteria</taxon>
        <taxon>Pseudomonadati</taxon>
        <taxon>Pseudomonadota</taxon>
        <taxon>Alphaproteobacteria</taxon>
        <taxon>Hyphomicrobiales</taxon>
        <taxon>Rhizobiaceae</taxon>
        <taxon>Rhizobium/Agrobacterium group</taxon>
        <taxon>Rhizobium</taxon>
    </lineage>
</organism>
<sequence>MKAIGVASLGPFMRRPQDSGRDTMALMIAVRRNLPDGGGSDG</sequence>
<reference evidence="1 2" key="1">
    <citation type="submission" date="2020-08" db="EMBL/GenBank/DDBJ databases">
        <title>Genomic Encyclopedia of Type Strains, Phase III (KMG-III): the genomes of soil and plant-associated and newly described type strains.</title>
        <authorList>
            <person name="Whitman W."/>
        </authorList>
    </citation>
    <scope>NUCLEOTIDE SEQUENCE [LARGE SCALE GENOMIC DNA]</scope>
    <source>
        <strain evidence="1 2">CECT 4113</strain>
    </source>
</reference>
<dbReference type="AlphaFoldDB" id="A0A7W5BUG0"/>
<protein>
    <submittedName>
        <fullName evidence="1">Uncharacterized protein</fullName>
    </submittedName>
</protein>
<proteinExistence type="predicted"/>
<comment type="caution">
    <text evidence="1">The sequence shown here is derived from an EMBL/GenBank/DDBJ whole genome shotgun (WGS) entry which is preliminary data.</text>
</comment>
<evidence type="ECO:0000313" key="2">
    <source>
        <dbReference type="Proteomes" id="UP000518315"/>
    </source>
</evidence>
<dbReference type="Proteomes" id="UP000518315">
    <property type="component" value="Unassembled WGS sequence"/>
</dbReference>
<dbReference type="EMBL" id="JACHXH010000044">
    <property type="protein sequence ID" value="MBB3139029.1"/>
    <property type="molecule type" value="Genomic_DNA"/>
</dbReference>